<dbReference type="InterPro" id="IPR035965">
    <property type="entry name" value="PAS-like_dom_sf"/>
</dbReference>
<reference evidence="9 10" key="1">
    <citation type="submission" date="2023-07" db="EMBL/GenBank/DDBJ databases">
        <title>Genomic Encyclopedia of Type Strains, Phase IV (KMG-IV): sequencing the most valuable type-strain genomes for metagenomic binning, comparative biology and taxonomic classification.</title>
        <authorList>
            <person name="Goeker M."/>
        </authorList>
    </citation>
    <scope>NUCLEOTIDE SEQUENCE [LARGE SCALE GENOMIC DNA]</scope>
    <source>
        <strain evidence="9 10">DSM 17740</strain>
    </source>
</reference>
<dbReference type="Pfam" id="PF13426">
    <property type="entry name" value="PAS_9"/>
    <property type="match status" value="1"/>
</dbReference>
<dbReference type="SUPFAM" id="SSF55785">
    <property type="entry name" value="PYP-like sensor domain (PAS domain)"/>
    <property type="match status" value="1"/>
</dbReference>
<dbReference type="EMBL" id="JAUSUQ010000002">
    <property type="protein sequence ID" value="MDQ0338139.1"/>
    <property type="molecule type" value="Genomic_DNA"/>
</dbReference>
<organism evidence="9 10">
    <name type="scientific">Caldalkalibacillus uzonensis</name>
    <dbReference type="NCBI Taxonomy" id="353224"/>
    <lineage>
        <taxon>Bacteria</taxon>
        <taxon>Bacillati</taxon>
        <taxon>Bacillota</taxon>
        <taxon>Bacilli</taxon>
        <taxon>Bacillales</taxon>
        <taxon>Bacillaceae</taxon>
        <taxon>Caldalkalibacillus</taxon>
    </lineage>
</organism>
<dbReference type="InterPro" id="IPR000700">
    <property type="entry name" value="PAS-assoc_C"/>
</dbReference>
<dbReference type="SMART" id="SM00382">
    <property type="entry name" value="AAA"/>
    <property type="match status" value="1"/>
</dbReference>
<evidence type="ECO:0000313" key="9">
    <source>
        <dbReference type="EMBL" id="MDQ0338139.1"/>
    </source>
</evidence>
<dbReference type="InterPro" id="IPR009057">
    <property type="entry name" value="Homeodomain-like_sf"/>
</dbReference>
<proteinExistence type="predicted"/>
<gene>
    <name evidence="9" type="ORF">J2S00_000922</name>
</gene>
<dbReference type="InterPro" id="IPR002197">
    <property type="entry name" value="HTH_Fis"/>
</dbReference>
<dbReference type="PROSITE" id="PS50113">
    <property type="entry name" value="PAC"/>
    <property type="match status" value="1"/>
</dbReference>
<dbReference type="InterPro" id="IPR025944">
    <property type="entry name" value="Sigma_54_int_dom_CS"/>
</dbReference>
<dbReference type="PROSITE" id="PS00688">
    <property type="entry name" value="SIGMA54_INTERACT_3"/>
    <property type="match status" value="1"/>
</dbReference>
<keyword evidence="4" id="KW-0804">Transcription</keyword>
<dbReference type="Pfam" id="PF25601">
    <property type="entry name" value="AAA_lid_14"/>
    <property type="match status" value="1"/>
</dbReference>
<evidence type="ECO:0000256" key="4">
    <source>
        <dbReference type="ARBA" id="ARBA00023163"/>
    </source>
</evidence>
<evidence type="ECO:0000259" key="8">
    <source>
        <dbReference type="PROSITE" id="PS50113"/>
    </source>
</evidence>
<feature type="coiled-coil region" evidence="5">
    <location>
        <begin position="114"/>
        <end position="141"/>
    </location>
</feature>
<comment type="caution">
    <text evidence="9">The sequence shown here is derived from an EMBL/GenBank/DDBJ whole genome shotgun (WGS) entry which is preliminary data.</text>
</comment>
<evidence type="ECO:0000256" key="1">
    <source>
        <dbReference type="ARBA" id="ARBA00022741"/>
    </source>
</evidence>
<protein>
    <submittedName>
        <fullName evidence="9">PAS domain S-box-containing protein</fullName>
    </submittedName>
</protein>
<dbReference type="PROSITE" id="PS50045">
    <property type="entry name" value="SIGMA54_INTERACT_4"/>
    <property type="match status" value="1"/>
</dbReference>
<evidence type="ECO:0000256" key="5">
    <source>
        <dbReference type="SAM" id="Coils"/>
    </source>
</evidence>
<dbReference type="Pfam" id="PF02954">
    <property type="entry name" value="HTH_8"/>
    <property type="match status" value="1"/>
</dbReference>
<dbReference type="InterPro" id="IPR025662">
    <property type="entry name" value="Sigma_54_int_dom_ATP-bd_1"/>
</dbReference>
<dbReference type="RefSeq" id="WP_307336001.1">
    <property type="nucleotide sequence ID" value="NZ_JAUSUQ010000002.1"/>
</dbReference>
<dbReference type="Gene3D" id="3.30.450.20">
    <property type="entry name" value="PAS domain"/>
    <property type="match status" value="1"/>
</dbReference>
<dbReference type="Gene3D" id="3.40.50.300">
    <property type="entry name" value="P-loop containing nucleotide triphosphate hydrolases"/>
    <property type="match status" value="1"/>
</dbReference>
<dbReference type="NCBIfam" id="TIGR00229">
    <property type="entry name" value="sensory_box"/>
    <property type="match status" value="1"/>
</dbReference>
<dbReference type="SUPFAM" id="SSF46689">
    <property type="entry name" value="Homeodomain-like"/>
    <property type="match status" value="1"/>
</dbReference>
<dbReference type="Gene3D" id="1.10.10.60">
    <property type="entry name" value="Homeodomain-like"/>
    <property type="match status" value="1"/>
</dbReference>
<keyword evidence="5" id="KW-0175">Coiled coil</keyword>
<evidence type="ECO:0000259" key="7">
    <source>
        <dbReference type="PROSITE" id="PS50112"/>
    </source>
</evidence>
<sequence length="454" mass="52131">MKTTIEQVKPFFEACQEGIYIADHNLVSLYVNKAYQRLTEMSPTELIGKKTTQLVEEGIISESVCKLVLESRSEKSILQKFKSGKLLLVTGTPLFDDQQQLKYIVVTARDVTELNRLKNELAETKKRSEMYLRELSNLKSQSIRNVEIIAESPEMKELLATACRIAQVDSPVLILGESGVGKEILAKFIHYSSPRQNKPLIKINCGAIPPQLLESELFGYEPGAFTDARRNGKPGMFELANQGTIFLDEIGELPLELQVKLLRVLQDFEVTRIGGTKPIRLNIRVITATNKPLDEMVKTQSFREDLYYRINVVPLHIPPLRKRKEDIFPLVRQTLEKLNKRYGKNKRFSLRALEQLENYQWPGNVRELQNIIERLFVMIDETVIDVQHLPFKQTQSTQQGTLKEQLEMVEKQIILTALEKHHTMRKAAQALGIDPSTLTRKCQKLKINWHILNN</sequence>
<dbReference type="Proteomes" id="UP001232445">
    <property type="component" value="Unassembled WGS sequence"/>
</dbReference>
<dbReference type="SUPFAM" id="SSF52540">
    <property type="entry name" value="P-loop containing nucleoside triphosphate hydrolases"/>
    <property type="match status" value="1"/>
</dbReference>
<keyword evidence="1" id="KW-0547">Nucleotide-binding</keyword>
<evidence type="ECO:0000256" key="2">
    <source>
        <dbReference type="ARBA" id="ARBA00022840"/>
    </source>
</evidence>
<keyword evidence="3" id="KW-0805">Transcription regulation</keyword>
<dbReference type="Pfam" id="PF00158">
    <property type="entry name" value="Sigma54_activat"/>
    <property type="match status" value="1"/>
</dbReference>
<dbReference type="PANTHER" id="PTHR32071:SF57">
    <property type="entry name" value="C4-DICARBOXYLATE TRANSPORT TRANSCRIPTIONAL REGULATORY PROTEIN DCTD"/>
    <property type="match status" value="1"/>
</dbReference>
<dbReference type="CDD" id="cd00130">
    <property type="entry name" value="PAS"/>
    <property type="match status" value="1"/>
</dbReference>
<dbReference type="InterPro" id="IPR027417">
    <property type="entry name" value="P-loop_NTPase"/>
</dbReference>
<feature type="domain" description="Sigma-54 factor interaction" evidence="6">
    <location>
        <begin position="148"/>
        <end position="377"/>
    </location>
</feature>
<dbReference type="CDD" id="cd00009">
    <property type="entry name" value="AAA"/>
    <property type="match status" value="1"/>
</dbReference>
<name>A0ABU0CP07_9BACI</name>
<dbReference type="InterPro" id="IPR058031">
    <property type="entry name" value="AAA_lid_NorR"/>
</dbReference>
<evidence type="ECO:0000313" key="10">
    <source>
        <dbReference type="Proteomes" id="UP001232445"/>
    </source>
</evidence>
<feature type="domain" description="PAS" evidence="7">
    <location>
        <begin position="4"/>
        <end position="49"/>
    </location>
</feature>
<evidence type="ECO:0000256" key="3">
    <source>
        <dbReference type="ARBA" id="ARBA00023015"/>
    </source>
</evidence>
<keyword evidence="2" id="KW-0067">ATP-binding</keyword>
<keyword evidence="10" id="KW-1185">Reference proteome</keyword>
<dbReference type="PROSITE" id="PS00675">
    <property type="entry name" value="SIGMA54_INTERACT_1"/>
    <property type="match status" value="1"/>
</dbReference>
<dbReference type="InterPro" id="IPR003593">
    <property type="entry name" value="AAA+_ATPase"/>
</dbReference>
<dbReference type="InterPro" id="IPR000014">
    <property type="entry name" value="PAS"/>
</dbReference>
<dbReference type="PROSITE" id="PS50112">
    <property type="entry name" value="PAS"/>
    <property type="match status" value="1"/>
</dbReference>
<dbReference type="InterPro" id="IPR002078">
    <property type="entry name" value="Sigma_54_int"/>
</dbReference>
<dbReference type="Gene3D" id="1.10.8.60">
    <property type="match status" value="1"/>
</dbReference>
<dbReference type="PANTHER" id="PTHR32071">
    <property type="entry name" value="TRANSCRIPTIONAL REGULATORY PROTEIN"/>
    <property type="match status" value="1"/>
</dbReference>
<evidence type="ECO:0000259" key="6">
    <source>
        <dbReference type="PROSITE" id="PS50045"/>
    </source>
</evidence>
<feature type="domain" description="PAC" evidence="8">
    <location>
        <begin position="71"/>
        <end position="123"/>
    </location>
</feature>
<accession>A0ABU0CP07</accession>